<dbReference type="Pfam" id="PF13401">
    <property type="entry name" value="AAA_22"/>
    <property type="match status" value="1"/>
</dbReference>
<dbReference type="SUPFAM" id="SSF48452">
    <property type="entry name" value="TPR-like"/>
    <property type="match status" value="1"/>
</dbReference>
<dbReference type="EMBL" id="JACWMT010000002">
    <property type="protein sequence ID" value="MBD1270525.1"/>
    <property type="molecule type" value="Genomic_DNA"/>
</dbReference>
<feature type="domain" description="HTH luxR-type" evidence="1">
    <location>
        <begin position="638"/>
        <end position="695"/>
    </location>
</feature>
<gene>
    <name evidence="4" type="ORF">BJ975_001287</name>
    <name evidence="2" type="ORF">IDH50_09810</name>
    <name evidence="3" type="ORF">IDH50_13950</name>
</gene>
<evidence type="ECO:0000313" key="3">
    <source>
        <dbReference type="EMBL" id="MBD1271343.1"/>
    </source>
</evidence>
<dbReference type="SUPFAM" id="SSF52540">
    <property type="entry name" value="P-loop containing nucleoside triphosphate hydrolases"/>
    <property type="match status" value="1"/>
</dbReference>
<dbReference type="Gene3D" id="1.25.40.10">
    <property type="entry name" value="Tetratricopeptide repeat domain"/>
    <property type="match status" value="1"/>
</dbReference>
<dbReference type="EMBL" id="JACWMT010000003">
    <property type="protein sequence ID" value="MBD1271343.1"/>
    <property type="molecule type" value="Genomic_DNA"/>
</dbReference>
<dbReference type="InterPro" id="IPR036388">
    <property type="entry name" value="WH-like_DNA-bd_sf"/>
</dbReference>
<evidence type="ECO:0000313" key="6">
    <source>
        <dbReference type="Proteomes" id="UP000659061"/>
    </source>
</evidence>
<dbReference type="Gene3D" id="1.10.10.10">
    <property type="entry name" value="Winged helix-like DNA-binding domain superfamily/Winged helix DNA-binding domain"/>
    <property type="match status" value="1"/>
</dbReference>
<dbReference type="Pfam" id="PF00196">
    <property type="entry name" value="GerE"/>
    <property type="match status" value="1"/>
</dbReference>
<dbReference type="InterPro" id="IPR027417">
    <property type="entry name" value="P-loop_NTPase"/>
</dbReference>
<dbReference type="InterPro" id="IPR059106">
    <property type="entry name" value="WHD_MalT"/>
</dbReference>
<organism evidence="3 6">
    <name type="scientific">Aeromicrobium tamlense</name>
    <dbReference type="NCBI Taxonomy" id="375541"/>
    <lineage>
        <taxon>Bacteria</taxon>
        <taxon>Bacillati</taxon>
        <taxon>Actinomycetota</taxon>
        <taxon>Actinomycetes</taxon>
        <taxon>Propionibacteriales</taxon>
        <taxon>Nocardioidaceae</taxon>
        <taxon>Aeromicrobium</taxon>
    </lineage>
</organism>
<accession>A0A8I0KMM8</accession>
<evidence type="ECO:0000313" key="4">
    <source>
        <dbReference type="EMBL" id="NYI37912.1"/>
    </source>
</evidence>
<keyword evidence="5" id="KW-1185">Reference proteome</keyword>
<sequence>MTGAPEGVGRGEIIAAARCAPSRVVAVTAAAGYGKTTLLRRWATFDHRTVVVASLAASDDDPDALVATLADAFAVADGTTAPRRPTLRGLVAAISARPRPFVLLVDDLQVLRSDEAHDVVRLIAARIPSGSQLVTASRRAQPHLPRLRAEHEALELDECHLAVDGTIARAILARAGLDVEPEAAARLARDCEGWAAGVALAAAVAKASPDGGLDVAGDDRFVADYFASEVLGPLDADQREFLLRTAILDRLGGELCDAVLDRTDSTARLRELEDANRFVMPTGRGRAWYRHHRLFREFLLAELRREDPEHVERLHTRAATWHEARGEQEAAIEHLLSTSRHERTAALVDAAAPAAWERGESAVVQRWLTTLGELQLASHPRLAVVQGWVAALTGDPGTAQRWLSFLESTADPTSSLEADRALLRSAMAPDGPDRALRDARYALTHVDPWSFRRVRAIALCGEAHLMLGQVDEALPCLEEAAREATRAGHYYIAVGALALLGWIAMDRGDWRAGGEHVRAAVRATEESGLPGHPATVLTLAASARLHLRVGDRAAALHELGEAMESRHVSTSARPLLAVKGRLAVAKLLWATGDHGGARELLRELHDLARERPDLGVLGAELAEFVAMLDGGDRDDGVTAPLTPAELRVLPYLQTHLTIAQIGERLFVSRNTANSEIASIYRKLGVSTRGAAVARATVLGLLGQ</sequence>
<dbReference type="InterPro" id="IPR000792">
    <property type="entry name" value="Tscrpt_reg_LuxR_C"/>
</dbReference>
<comment type="caution">
    <text evidence="3">The sequence shown here is derived from an EMBL/GenBank/DDBJ whole genome shotgun (WGS) entry which is preliminary data.</text>
</comment>
<dbReference type="GO" id="GO:0006355">
    <property type="term" value="P:regulation of DNA-templated transcription"/>
    <property type="evidence" value="ECO:0007669"/>
    <property type="project" value="InterPro"/>
</dbReference>
<dbReference type="AlphaFoldDB" id="A0A8I0KMM8"/>
<evidence type="ECO:0000313" key="5">
    <source>
        <dbReference type="Proteomes" id="UP000587211"/>
    </source>
</evidence>
<dbReference type="SUPFAM" id="SSF46894">
    <property type="entry name" value="C-terminal effector domain of the bipartite response regulators"/>
    <property type="match status" value="1"/>
</dbReference>
<evidence type="ECO:0000313" key="2">
    <source>
        <dbReference type="EMBL" id="MBD1270525.1"/>
    </source>
</evidence>
<dbReference type="EMBL" id="JACBZN010000001">
    <property type="protein sequence ID" value="NYI37912.1"/>
    <property type="molecule type" value="Genomic_DNA"/>
</dbReference>
<reference evidence="3" key="2">
    <citation type="submission" date="2020-09" db="EMBL/GenBank/DDBJ databases">
        <title>Novel species in genus Aeromicrobium.</title>
        <authorList>
            <person name="Zhang G."/>
        </authorList>
    </citation>
    <scope>NUCLEOTIDE SEQUENCE</scope>
    <source>
        <strain evidence="3">SSW1-57</strain>
    </source>
</reference>
<dbReference type="InterPro" id="IPR016032">
    <property type="entry name" value="Sig_transdc_resp-reg_C-effctor"/>
</dbReference>
<dbReference type="Pfam" id="PF17874">
    <property type="entry name" value="TPR_MalT"/>
    <property type="match status" value="1"/>
</dbReference>
<dbReference type="InterPro" id="IPR041617">
    <property type="entry name" value="TPR_MalT"/>
</dbReference>
<dbReference type="SMART" id="SM00421">
    <property type="entry name" value="HTH_LUXR"/>
    <property type="match status" value="1"/>
</dbReference>
<dbReference type="Gene3D" id="3.40.50.300">
    <property type="entry name" value="P-loop containing nucleotide triphosphate hydrolases"/>
    <property type="match status" value="1"/>
</dbReference>
<proteinExistence type="predicted"/>
<dbReference type="GO" id="GO:0016887">
    <property type="term" value="F:ATP hydrolysis activity"/>
    <property type="evidence" value="ECO:0007669"/>
    <property type="project" value="InterPro"/>
</dbReference>
<dbReference type="RefSeq" id="WP_179424372.1">
    <property type="nucleotide sequence ID" value="NZ_BAAAMP010000001.1"/>
</dbReference>
<name>A0A8I0KMM8_9ACTN</name>
<protein>
    <submittedName>
        <fullName evidence="4">LuxR family maltose regulon positive regulatory protein</fullName>
    </submittedName>
    <submittedName>
        <fullName evidence="3">LuxR family transcriptional regulator</fullName>
    </submittedName>
</protein>
<dbReference type="GO" id="GO:0003677">
    <property type="term" value="F:DNA binding"/>
    <property type="evidence" value="ECO:0007669"/>
    <property type="project" value="InterPro"/>
</dbReference>
<dbReference type="Proteomes" id="UP000659061">
    <property type="component" value="Unassembled WGS sequence"/>
</dbReference>
<evidence type="ECO:0000259" key="1">
    <source>
        <dbReference type="SMART" id="SM00421"/>
    </source>
</evidence>
<dbReference type="InterPro" id="IPR049945">
    <property type="entry name" value="AAA_22"/>
</dbReference>
<dbReference type="InterPro" id="IPR011990">
    <property type="entry name" value="TPR-like_helical_dom_sf"/>
</dbReference>
<dbReference type="Pfam" id="PF25873">
    <property type="entry name" value="WHD_MalT"/>
    <property type="match status" value="1"/>
</dbReference>
<dbReference type="Proteomes" id="UP000587211">
    <property type="component" value="Unassembled WGS sequence"/>
</dbReference>
<reference evidence="4 5" key="1">
    <citation type="submission" date="2020-07" db="EMBL/GenBank/DDBJ databases">
        <title>Sequencing the genomes of 1000 actinobacteria strains.</title>
        <authorList>
            <person name="Klenk H.-P."/>
        </authorList>
    </citation>
    <scope>NUCLEOTIDE SEQUENCE [LARGE SCALE GENOMIC DNA]</scope>
    <source>
        <strain evidence="4 5">DSM 19087</strain>
    </source>
</reference>